<dbReference type="Proteomes" id="UP001144673">
    <property type="component" value="Chromosome 3"/>
</dbReference>
<proteinExistence type="predicted"/>
<dbReference type="InterPro" id="IPR045518">
    <property type="entry name" value="2EXR"/>
</dbReference>
<feature type="domain" description="2EXR" evidence="1">
    <location>
        <begin position="158"/>
        <end position="262"/>
    </location>
</feature>
<evidence type="ECO:0000259" key="1">
    <source>
        <dbReference type="Pfam" id="PF20150"/>
    </source>
</evidence>
<comment type="caution">
    <text evidence="2">The sequence shown here is derived from an EMBL/GenBank/DDBJ whole genome shotgun (WGS) entry which is preliminary data.</text>
</comment>
<sequence>MSCFLFHTTKACCSAHAELSGQRNSSKCHSIFTRTSFTMALPRLWKGKKKKKKKVSTLSSFADSKLGSHHRRLNLPLSKAIAWSSREWTQHPSLIVSISRRLLRHPSLRQERVWVPFKARSNTPENPAWHQRTSGRNKLRRRGASAADRHAYDHMAAFTLFPSLPTELRRSIWLEAVPDDEEEVCLPWPGDVPAHVVEDDPLSELPVLPLTVDTAFPVTMHVCRESRALTQDSRLSSVRFRASRLARCMTPFRRFRPDKDVLYLSHDSVYHLLLFTSPDSTKLAQTEPGSAARRCYDDLMRTLRATRRLAVNVALMSSHHDHIHEFLWEHVEASPERLAMVIPGTTPYAGPCKDPLSFVPPGKRCRLVAVPDAAHESVVVRAVDEHREPRAVSLGEAMRAARKELRDWCGGVPSYEATLDRLVVSAQVFVEYQKDGTWQEVCMQRMYEPHAHPGSREYVPLNRRPNPELVRVYDADFEFRPAAFERAGYR</sequence>
<dbReference type="Pfam" id="PF20150">
    <property type="entry name" value="2EXR"/>
    <property type="match status" value="1"/>
</dbReference>
<dbReference type="PANTHER" id="PTHR35910">
    <property type="entry name" value="2EXR DOMAIN-CONTAINING PROTEIN"/>
    <property type="match status" value="1"/>
</dbReference>
<dbReference type="PANTHER" id="PTHR35910:SF1">
    <property type="entry name" value="2EXR DOMAIN-CONTAINING PROTEIN"/>
    <property type="match status" value="1"/>
</dbReference>
<reference evidence="2" key="1">
    <citation type="journal article" date="2023" name="Access Microbiol">
        <title>De-novo genome assembly for Akanthomyces muscarius, a biocontrol agent of insect agricultural pests.</title>
        <authorList>
            <person name="Erdos Z."/>
            <person name="Studholme D.J."/>
            <person name="Raymond B."/>
            <person name="Sharma M."/>
        </authorList>
    </citation>
    <scope>NUCLEOTIDE SEQUENCE</scope>
    <source>
        <strain evidence="2">Ve6</strain>
    </source>
</reference>
<evidence type="ECO:0000313" key="2">
    <source>
        <dbReference type="EMBL" id="KAJ4148001.1"/>
    </source>
</evidence>
<evidence type="ECO:0000313" key="3">
    <source>
        <dbReference type="Proteomes" id="UP001144673"/>
    </source>
</evidence>
<protein>
    <recommendedName>
        <fullName evidence="1">2EXR domain-containing protein</fullName>
    </recommendedName>
</protein>
<keyword evidence="3" id="KW-1185">Reference proteome</keyword>
<dbReference type="KEGG" id="amus:LMH87_002490"/>
<dbReference type="RefSeq" id="XP_056050942.1">
    <property type="nucleotide sequence ID" value="XM_056193956.1"/>
</dbReference>
<accession>A0A9W8Q8X7</accession>
<name>A0A9W8Q8X7_AKAMU</name>
<dbReference type="EMBL" id="JAJHUN010000010">
    <property type="protein sequence ID" value="KAJ4148001.1"/>
    <property type="molecule type" value="Genomic_DNA"/>
</dbReference>
<dbReference type="AlphaFoldDB" id="A0A9W8Q8X7"/>
<organism evidence="2 3">
    <name type="scientific">Akanthomyces muscarius</name>
    <name type="common">Entomopathogenic fungus</name>
    <name type="synonym">Lecanicillium muscarium</name>
    <dbReference type="NCBI Taxonomy" id="2231603"/>
    <lineage>
        <taxon>Eukaryota</taxon>
        <taxon>Fungi</taxon>
        <taxon>Dikarya</taxon>
        <taxon>Ascomycota</taxon>
        <taxon>Pezizomycotina</taxon>
        <taxon>Sordariomycetes</taxon>
        <taxon>Hypocreomycetidae</taxon>
        <taxon>Hypocreales</taxon>
        <taxon>Cordycipitaceae</taxon>
        <taxon>Akanthomyces</taxon>
    </lineage>
</organism>
<gene>
    <name evidence="2" type="ORF">LMH87_002490</name>
</gene>
<dbReference type="GeneID" id="80889649"/>